<dbReference type="RefSeq" id="WP_149677515.1">
    <property type="nucleotide sequence ID" value="NZ_FQZP01000002.1"/>
</dbReference>
<dbReference type="Pfam" id="PF06325">
    <property type="entry name" value="PrmA"/>
    <property type="match status" value="1"/>
</dbReference>
<proteinExistence type="inferred from homology"/>
<dbReference type="AlphaFoldDB" id="A0A1M6B9K6"/>
<feature type="binding site" evidence="6">
    <location>
        <position position="182"/>
    </location>
    <ligand>
        <name>S-adenosyl-L-methionine</name>
        <dbReference type="ChEBI" id="CHEBI:59789"/>
    </ligand>
</feature>
<evidence type="ECO:0000256" key="1">
    <source>
        <dbReference type="ARBA" id="ARBA00009741"/>
    </source>
</evidence>
<keyword evidence="4 6" id="KW-0808">Transferase</keyword>
<feature type="binding site" evidence="6">
    <location>
        <position position="247"/>
    </location>
    <ligand>
        <name>S-adenosyl-L-methionine</name>
        <dbReference type="ChEBI" id="CHEBI:59789"/>
    </ligand>
</feature>
<feature type="binding site" evidence="6">
    <location>
        <position position="161"/>
    </location>
    <ligand>
        <name>S-adenosyl-L-methionine</name>
        <dbReference type="ChEBI" id="CHEBI:59789"/>
    </ligand>
</feature>
<keyword evidence="7" id="KW-0687">Ribonucleoprotein</keyword>
<evidence type="ECO:0000256" key="2">
    <source>
        <dbReference type="ARBA" id="ARBA00022490"/>
    </source>
</evidence>
<dbReference type="GO" id="GO:0005840">
    <property type="term" value="C:ribosome"/>
    <property type="evidence" value="ECO:0007669"/>
    <property type="project" value="UniProtKB-KW"/>
</dbReference>
<dbReference type="Gene3D" id="3.40.50.150">
    <property type="entry name" value="Vaccinia Virus protein VP39"/>
    <property type="match status" value="1"/>
</dbReference>
<comment type="catalytic activity">
    <reaction evidence="6">
        <text>L-lysyl-[protein] + 3 S-adenosyl-L-methionine = N(6),N(6),N(6)-trimethyl-L-lysyl-[protein] + 3 S-adenosyl-L-homocysteine + 3 H(+)</text>
        <dbReference type="Rhea" id="RHEA:54192"/>
        <dbReference type="Rhea" id="RHEA-COMP:9752"/>
        <dbReference type="Rhea" id="RHEA-COMP:13826"/>
        <dbReference type="ChEBI" id="CHEBI:15378"/>
        <dbReference type="ChEBI" id="CHEBI:29969"/>
        <dbReference type="ChEBI" id="CHEBI:57856"/>
        <dbReference type="ChEBI" id="CHEBI:59789"/>
        <dbReference type="ChEBI" id="CHEBI:61961"/>
    </reaction>
</comment>
<accession>A0A1M6B9K6</accession>
<dbReference type="Proteomes" id="UP000324781">
    <property type="component" value="Unassembled WGS sequence"/>
</dbReference>
<dbReference type="PANTHER" id="PTHR43648">
    <property type="entry name" value="ELECTRON TRANSFER FLAVOPROTEIN BETA SUBUNIT LYSINE METHYLTRANSFERASE"/>
    <property type="match status" value="1"/>
</dbReference>
<dbReference type="InterPro" id="IPR050078">
    <property type="entry name" value="Ribosomal_L11_MeTrfase_PrmA"/>
</dbReference>
<organism evidence="7 8">
    <name type="scientific">Thermoclostridium caenicola</name>
    <dbReference type="NCBI Taxonomy" id="659425"/>
    <lineage>
        <taxon>Bacteria</taxon>
        <taxon>Bacillati</taxon>
        <taxon>Bacillota</taxon>
        <taxon>Clostridia</taxon>
        <taxon>Eubacteriales</taxon>
        <taxon>Oscillospiraceae</taxon>
        <taxon>Thermoclostridium</taxon>
    </lineage>
</organism>
<comment type="subcellular location">
    <subcellularLocation>
        <location evidence="6">Cytoplasm</location>
    </subcellularLocation>
</comment>
<feature type="binding site" evidence="6">
    <location>
        <position position="204"/>
    </location>
    <ligand>
        <name>S-adenosyl-L-methionine</name>
        <dbReference type="ChEBI" id="CHEBI:59789"/>
    </ligand>
</feature>
<keyword evidence="7" id="KW-0689">Ribosomal protein</keyword>
<evidence type="ECO:0000256" key="6">
    <source>
        <dbReference type="HAMAP-Rule" id="MF_00735"/>
    </source>
</evidence>
<evidence type="ECO:0000256" key="5">
    <source>
        <dbReference type="ARBA" id="ARBA00022691"/>
    </source>
</evidence>
<dbReference type="EMBL" id="FQZP01000002">
    <property type="protein sequence ID" value="SHI45395.1"/>
    <property type="molecule type" value="Genomic_DNA"/>
</dbReference>
<dbReference type="SUPFAM" id="SSF53335">
    <property type="entry name" value="S-adenosyl-L-methionine-dependent methyltransferases"/>
    <property type="match status" value="1"/>
</dbReference>
<gene>
    <name evidence="6" type="primary">prmA</name>
    <name evidence="7" type="ORF">SAMN05444373_1002117</name>
</gene>
<dbReference type="InterPro" id="IPR004498">
    <property type="entry name" value="Ribosomal_PrmA_MeTrfase"/>
</dbReference>
<evidence type="ECO:0000313" key="8">
    <source>
        <dbReference type="Proteomes" id="UP000324781"/>
    </source>
</evidence>
<dbReference type="GO" id="GO:0005737">
    <property type="term" value="C:cytoplasm"/>
    <property type="evidence" value="ECO:0007669"/>
    <property type="project" value="UniProtKB-SubCell"/>
</dbReference>
<dbReference type="GO" id="GO:0016279">
    <property type="term" value="F:protein-lysine N-methyltransferase activity"/>
    <property type="evidence" value="ECO:0007669"/>
    <property type="project" value="RHEA"/>
</dbReference>
<keyword evidence="8" id="KW-1185">Reference proteome</keyword>
<name>A0A1M6B9K6_9FIRM</name>
<evidence type="ECO:0000256" key="4">
    <source>
        <dbReference type="ARBA" id="ARBA00022679"/>
    </source>
</evidence>
<dbReference type="PANTHER" id="PTHR43648:SF1">
    <property type="entry name" value="ELECTRON TRANSFER FLAVOPROTEIN BETA SUBUNIT LYSINE METHYLTRANSFERASE"/>
    <property type="match status" value="1"/>
</dbReference>
<keyword evidence="2 6" id="KW-0963">Cytoplasm</keyword>
<comment type="function">
    <text evidence="6">Methylates ribosomal protein L11.</text>
</comment>
<dbReference type="InterPro" id="IPR029063">
    <property type="entry name" value="SAM-dependent_MTases_sf"/>
</dbReference>
<protein>
    <recommendedName>
        <fullName evidence="6">Ribosomal protein L11 methyltransferase</fullName>
        <shortName evidence="6">L11 Mtase</shortName>
        <ecNumber evidence="6">2.1.1.-</ecNumber>
    </recommendedName>
</protein>
<reference evidence="7 8" key="1">
    <citation type="submission" date="2016-11" db="EMBL/GenBank/DDBJ databases">
        <authorList>
            <person name="Varghese N."/>
            <person name="Submissions S."/>
        </authorList>
    </citation>
    <scope>NUCLEOTIDE SEQUENCE [LARGE SCALE GENOMIC DNA]</scope>
    <source>
        <strain evidence="7 8">DSM 19027</strain>
    </source>
</reference>
<keyword evidence="5 6" id="KW-0949">S-adenosyl-L-methionine</keyword>
<evidence type="ECO:0000313" key="7">
    <source>
        <dbReference type="EMBL" id="SHI45395.1"/>
    </source>
</evidence>
<keyword evidence="3 6" id="KW-0489">Methyltransferase</keyword>
<dbReference type="NCBIfam" id="TIGR00406">
    <property type="entry name" value="prmA"/>
    <property type="match status" value="1"/>
</dbReference>
<dbReference type="EC" id="2.1.1.-" evidence="6"/>
<dbReference type="PIRSF" id="PIRSF000401">
    <property type="entry name" value="RPL11_MTase"/>
    <property type="match status" value="1"/>
</dbReference>
<sequence>MKWIEVSVTTSESASEILSDFMMEIGANGTEIVDAKAFRLAAEANQYLDYADDGLAESYGPDVVVKAYYPEGTEAEELLARIHRKTDELSRHMDVGPGTIRWQVRDDAEWKDNWKAYFKPFQFTDKIVIKPSWEAYSPRDGQIVIELDPGMAFGTGTHETTRMCAVLGEKYLNPGDRVLDLGCGTAILSLVAAKLGAGSVLAVDIDEAAVQTAQQNVINNGEAQRIEVRKGVLDDIPHQPFDLILINIIADVILSLTGSIRNYTHGNTRIILSGIIRSRRDEVVSAWEAEGFWLMEEEKMGEWVALAFHA</sequence>
<dbReference type="HAMAP" id="MF_00735">
    <property type="entry name" value="Methyltr_PrmA"/>
    <property type="match status" value="1"/>
</dbReference>
<evidence type="ECO:0000256" key="3">
    <source>
        <dbReference type="ARBA" id="ARBA00022603"/>
    </source>
</evidence>
<comment type="similarity">
    <text evidence="1 6">Belongs to the methyltransferase superfamily. PrmA family.</text>
</comment>
<dbReference type="OrthoDB" id="9785995at2"/>
<dbReference type="GO" id="GO:0032259">
    <property type="term" value="P:methylation"/>
    <property type="evidence" value="ECO:0007669"/>
    <property type="project" value="UniProtKB-KW"/>
</dbReference>
<dbReference type="CDD" id="cd02440">
    <property type="entry name" value="AdoMet_MTases"/>
    <property type="match status" value="1"/>
</dbReference>